<comment type="caution">
    <text evidence="2">The sequence shown here is derived from an EMBL/GenBank/DDBJ whole genome shotgun (WGS) entry which is preliminary data.</text>
</comment>
<evidence type="ECO:0000313" key="2">
    <source>
        <dbReference type="EMBL" id="ODS29869.1"/>
    </source>
</evidence>
<evidence type="ECO:0000256" key="1">
    <source>
        <dbReference type="SAM" id="Coils"/>
    </source>
</evidence>
<protein>
    <submittedName>
        <fullName evidence="2">Uncharacterized protein</fullName>
    </submittedName>
</protein>
<dbReference type="Proteomes" id="UP000094056">
    <property type="component" value="Unassembled WGS sequence"/>
</dbReference>
<proteinExistence type="predicted"/>
<dbReference type="AlphaFoldDB" id="A0A1E3X2Q5"/>
<reference evidence="2 3" key="1">
    <citation type="submission" date="2016-07" db="EMBL/GenBank/DDBJ databases">
        <title>Draft genome of Scalindua rubra, obtained from a brine-seawater interface in the Red Sea, sheds light on salt adaptation in anammox bacteria.</title>
        <authorList>
            <person name="Speth D.R."/>
            <person name="Lagkouvardos I."/>
            <person name="Wang Y."/>
            <person name="Qian P.-Y."/>
            <person name="Dutilh B.E."/>
            <person name="Jetten M.S."/>
        </authorList>
    </citation>
    <scope>NUCLEOTIDE SEQUENCE [LARGE SCALE GENOMIC DNA]</scope>
    <source>
        <strain evidence="2">BSI-1</strain>
    </source>
</reference>
<keyword evidence="1" id="KW-0175">Coiled coil</keyword>
<gene>
    <name evidence="2" type="ORF">SCARUB_05028</name>
</gene>
<dbReference type="EMBL" id="MAYW01000349">
    <property type="protein sequence ID" value="ODS29869.1"/>
    <property type="molecule type" value="Genomic_DNA"/>
</dbReference>
<evidence type="ECO:0000313" key="3">
    <source>
        <dbReference type="Proteomes" id="UP000094056"/>
    </source>
</evidence>
<accession>A0A1E3X2Q5</accession>
<feature type="coiled-coil region" evidence="1">
    <location>
        <begin position="53"/>
        <end position="80"/>
    </location>
</feature>
<name>A0A1E3X2Q5_9BACT</name>
<organism evidence="2 3">
    <name type="scientific">Candidatus Scalindua rubra</name>
    <dbReference type="NCBI Taxonomy" id="1872076"/>
    <lineage>
        <taxon>Bacteria</taxon>
        <taxon>Pseudomonadati</taxon>
        <taxon>Planctomycetota</taxon>
        <taxon>Candidatus Brocadiia</taxon>
        <taxon>Candidatus Brocadiales</taxon>
        <taxon>Candidatus Scalinduaceae</taxon>
        <taxon>Candidatus Scalindua</taxon>
    </lineage>
</organism>
<sequence>MVNVKKGVSALAFTLMDLPLIPLAMLITAQRAAGNVIIESVKGGIKGGLKTGIAIQEAAKDLYNEAKAEYEEEKKEAKSKD</sequence>